<dbReference type="InterPro" id="IPR006162">
    <property type="entry name" value="Ppantetheine_attach_site"/>
</dbReference>
<feature type="compositionally biased region" description="Basic and acidic residues" evidence="4">
    <location>
        <begin position="704"/>
        <end position="716"/>
    </location>
</feature>
<accession>A0ABP7VW60</accession>
<dbReference type="NCBIfam" id="TIGR01733">
    <property type="entry name" value="AA-adenyl-dom"/>
    <property type="match status" value="1"/>
</dbReference>
<reference evidence="7" key="1">
    <citation type="journal article" date="2019" name="Int. J. Syst. Evol. Microbiol.">
        <title>The Global Catalogue of Microorganisms (GCM) 10K type strain sequencing project: providing services to taxonomists for standard genome sequencing and annotation.</title>
        <authorList>
            <consortium name="The Broad Institute Genomics Platform"/>
            <consortium name="The Broad Institute Genome Sequencing Center for Infectious Disease"/>
            <person name="Wu L."/>
            <person name="Ma J."/>
        </authorList>
    </citation>
    <scope>NUCLEOTIDE SEQUENCE [LARGE SCALE GENOMIC DNA]</scope>
    <source>
        <strain evidence="7">JCM 16925</strain>
    </source>
</reference>
<organism evidence="6 7">
    <name type="scientific">Streptomyces shaanxiensis</name>
    <dbReference type="NCBI Taxonomy" id="653357"/>
    <lineage>
        <taxon>Bacteria</taxon>
        <taxon>Bacillati</taxon>
        <taxon>Actinomycetota</taxon>
        <taxon>Actinomycetes</taxon>
        <taxon>Kitasatosporales</taxon>
        <taxon>Streptomycetaceae</taxon>
        <taxon>Streptomyces</taxon>
    </lineage>
</organism>
<dbReference type="InterPro" id="IPR036736">
    <property type="entry name" value="ACP-like_sf"/>
</dbReference>
<dbReference type="PROSITE" id="PS00455">
    <property type="entry name" value="AMP_BINDING"/>
    <property type="match status" value="1"/>
</dbReference>
<evidence type="ECO:0000259" key="5">
    <source>
        <dbReference type="PROSITE" id="PS50075"/>
    </source>
</evidence>
<dbReference type="Gene3D" id="3.30.559.10">
    <property type="entry name" value="Chloramphenicol acetyltransferase-like domain"/>
    <property type="match status" value="1"/>
</dbReference>
<dbReference type="Gene3D" id="3.40.50.980">
    <property type="match status" value="2"/>
</dbReference>
<feature type="domain" description="Carrier" evidence="5">
    <location>
        <begin position="415"/>
        <end position="490"/>
    </location>
</feature>
<dbReference type="CDD" id="cd19531">
    <property type="entry name" value="LCL_NRPS-like"/>
    <property type="match status" value="1"/>
</dbReference>
<dbReference type="Pfam" id="PF00550">
    <property type="entry name" value="PP-binding"/>
    <property type="match status" value="2"/>
</dbReference>
<dbReference type="Gene3D" id="1.10.1200.10">
    <property type="entry name" value="ACP-like"/>
    <property type="match status" value="2"/>
</dbReference>
<proteinExistence type="predicted"/>
<dbReference type="CDD" id="cd05930">
    <property type="entry name" value="A_NRPS"/>
    <property type="match status" value="1"/>
</dbReference>
<evidence type="ECO:0000256" key="4">
    <source>
        <dbReference type="SAM" id="MobiDB-lite"/>
    </source>
</evidence>
<dbReference type="InterPro" id="IPR042099">
    <property type="entry name" value="ANL_N_sf"/>
</dbReference>
<dbReference type="PROSITE" id="PS50075">
    <property type="entry name" value="CARRIER"/>
    <property type="match status" value="2"/>
</dbReference>
<evidence type="ECO:0000313" key="6">
    <source>
        <dbReference type="EMBL" id="GAA4074814.1"/>
    </source>
</evidence>
<dbReference type="PANTHER" id="PTHR45527">
    <property type="entry name" value="NONRIBOSOMAL PEPTIDE SYNTHETASE"/>
    <property type="match status" value="1"/>
</dbReference>
<dbReference type="Gene3D" id="3.30.559.30">
    <property type="entry name" value="Nonribosomal peptide synthetase, condensation domain"/>
    <property type="match status" value="1"/>
</dbReference>
<dbReference type="InterPro" id="IPR020845">
    <property type="entry name" value="AMP-binding_CS"/>
</dbReference>
<dbReference type="InterPro" id="IPR009081">
    <property type="entry name" value="PP-bd_ACP"/>
</dbReference>
<dbReference type="Pfam" id="PF00668">
    <property type="entry name" value="Condensation"/>
    <property type="match status" value="1"/>
</dbReference>
<evidence type="ECO:0000313" key="7">
    <source>
        <dbReference type="Proteomes" id="UP001499984"/>
    </source>
</evidence>
<dbReference type="Gene3D" id="3.40.50.12780">
    <property type="entry name" value="N-terminal domain of ligase-like"/>
    <property type="match status" value="1"/>
</dbReference>
<name>A0ABP7VW60_9ACTN</name>
<comment type="cofactor">
    <cofactor evidence="1">
        <name>pantetheine 4'-phosphate</name>
        <dbReference type="ChEBI" id="CHEBI:47942"/>
    </cofactor>
</comment>
<dbReference type="InterPro" id="IPR023213">
    <property type="entry name" value="CAT-like_dom_sf"/>
</dbReference>
<dbReference type="InterPro" id="IPR001242">
    <property type="entry name" value="Condensation_dom"/>
</dbReference>
<dbReference type="InterPro" id="IPR000873">
    <property type="entry name" value="AMP-dep_synth/lig_dom"/>
</dbReference>
<feature type="domain" description="Carrier" evidence="5">
    <location>
        <begin position="1460"/>
        <end position="1535"/>
    </location>
</feature>
<dbReference type="EMBL" id="BAAAZY010000018">
    <property type="protein sequence ID" value="GAA4074814.1"/>
    <property type="molecule type" value="Genomic_DNA"/>
</dbReference>
<comment type="caution">
    <text evidence="6">The sequence shown here is derived from an EMBL/GenBank/DDBJ whole genome shotgun (WGS) entry which is preliminary data.</text>
</comment>
<dbReference type="SUPFAM" id="SSF56801">
    <property type="entry name" value="Acetyl-CoA synthetase-like"/>
    <property type="match status" value="2"/>
</dbReference>
<dbReference type="Gene3D" id="3.30.300.30">
    <property type="match status" value="1"/>
</dbReference>
<dbReference type="InterPro" id="IPR010071">
    <property type="entry name" value="AA_adenyl_dom"/>
</dbReference>
<dbReference type="Proteomes" id="UP001499984">
    <property type="component" value="Unassembled WGS sequence"/>
</dbReference>
<sequence length="1548" mass="164038">MARQSPLHLLFSDLAAQAPDRPAVVDGGPGIGYAELDAQANRLAHLLCAAGVGRGSLVAVHLPASADLPTALLAVWRAGAAVVPLSADAPEEALRALRRHVEPAAVLTHGHAAAALRAEAGPALVIALDGERDTLRSQPATPPAVTVEADDLAWVSRPADGSGHLMVDHATVAHHVRWTTRRFGVSDADRVLYTPSGLPAYWPLFTALAAGATVVTAATGEASLADTVAAHGVTVLPVAAPDLNSSTASGDWRSCTALRLVLAAGAPADSATAAVTASGGQAWQVYGPDGGALAVTASPVDGGSGDATAAVALGRPVDKVRVLVLDAYGDPAPPGVPGELHVAGLGVARGILGDPRATAERLRPAPFGTPGSRMYRTGDEVRWRADGALELLGRVTEGAVVPVAPELPGRPPHVAPATEAERAVCATWSELLGVPDVGLDDNFFQLGGHSLVLTQLAEMLHRATGRQVVLADLFAAVTVREQAALVESAADTEPAVTPVPRDGELPLSFGQRRLWFMDTMHPKSPEWAAPLFIRLSPDISADTVRRALDILGERHEALRTRYASRGGEPVQIVEPYTPVELRVVDGDRDELVPVYAEQFEAGFDLEGGQVWRALLGRAPGEDQLLLVTIHHIACDGWSSAVLEDEFRTLCRALHAGETPELPELPVQYPDFAAWQQQWRTTERLADDLDFWRRTLDGMAPLELPTDHPRPPERDPHGSAVTFTIPQPLVEAATALGRRHEATPFMTLLTAFGTLLARHTGQWDVVVGAPVAGRTRPELRPMVGFFLNSLVLRCPLDAGQSFEDALGRVRGACLDAFAHQDVPFEHLVEELRPERDLSRTPLYQVAFNMHDEQLTGGMPDRTDLDYLRGARQVSKTDLTLYVRREADGTWTGALEYATALFEHATIERFADHFVRLLTSVTAAPATALAEADILPDAERARLLGEWNATAEEFPAGTVLDRIEATAAARPDALAVVAGDARLSYGDLDAHANRLAHHLAAHGVGAESLVGVCLDRGPDLVAALLAVWKTGAAYVPLDATNPAERLRHVLTDSGAAVLLTESALAHATDGFTGTRLLLDHERTAVAERPADAPPRHSDPAALAYVIYTSGSTGTPKGVMVTHGGLANHLGWAAQELTSGGDGGAPLFSSIAFDLPATNVYVPLMTGGPVHVLPADLDLAGLGQALADAGPFDFVKLTPGHLDLLAHQLDAARTARLAGTVLVAGEALSARTANHWLTALGDHRLINEYGPTEASIGSTAHPVTETYDRPVPLGGPLPNTTAYVLDPAGHPVPVGVAGELYVGGHGVARGYLRRPALTAERFVPDPFGPAGARLYRTGDLARRLPDGAIEFLGRIDDQVKLRGYRIELGEIRAALTELPGVRDAVVVLRTDDAGEKSLAAYLVPDGPVEPDLTAVREGIAAVLPEYMMPTAYAVVPAIPLTSNGKVDHRALPVVDLTAGAYQAPSTPTEERIAEIWGEVLGLERIGVHDNFFALGGHSILAIRMTSRLQDAFDVDLTIRTVFEQPTVGGLAQAIEERIRAEIDQLTDSELA</sequence>
<evidence type="ECO:0000256" key="1">
    <source>
        <dbReference type="ARBA" id="ARBA00001957"/>
    </source>
</evidence>
<dbReference type="SUPFAM" id="SSF52777">
    <property type="entry name" value="CoA-dependent acyltransferases"/>
    <property type="match status" value="2"/>
</dbReference>
<dbReference type="SUPFAM" id="SSF47336">
    <property type="entry name" value="ACP-like"/>
    <property type="match status" value="2"/>
</dbReference>
<dbReference type="Pfam" id="PF00501">
    <property type="entry name" value="AMP-binding"/>
    <property type="match status" value="2"/>
</dbReference>
<dbReference type="InterPro" id="IPR020806">
    <property type="entry name" value="PKS_PP-bd"/>
</dbReference>
<dbReference type="Gene3D" id="2.30.38.10">
    <property type="entry name" value="Luciferase, Domain 3"/>
    <property type="match status" value="1"/>
</dbReference>
<keyword evidence="3" id="KW-0597">Phosphoprotein</keyword>
<dbReference type="InterPro" id="IPR025110">
    <property type="entry name" value="AMP-bd_C"/>
</dbReference>
<gene>
    <name evidence="6" type="ORF">GCM10022233_61050</name>
</gene>
<evidence type="ECO:0000256" key="3">
    <source>
        <dbReference type="ARBA" id="ARBA00022553"/>
    </source>
</evidence>
<keyword evidence="7" id="KW-1185">Reference proteome</keyword>
<dbReference type="InterPro" id="IPR045851">
    <property type="entry name" value="AMP-bd_C_sf"/>
</dbReference>
<dbReference type="PROSITE" id="PS00012">
    <property type="entry name" value="PHOSPHOPANTETHEINE"/>
    <property type="match status" value="2"/>
</dbReference>
<dbReference type="RefSeq" id="WP_345017461.1">
    <property type="nucleotide sequence ID" value="NZ_BAAAZY010000018.1"/>
</dbReference>
<feature type="region of interest" description="Disordered" evidence="4">
    <location>
        <begin position="701"/>
        <end position="720"/>
    </location>
</feature>
<dbReference type="SMART" id="SM00823">
    <property type="entry name" value="PKS_PP"/>
    <property type="match status" value="2"/>
</dbReference>
<protein>
    <recommendedName>
        <fullName evidence="5">Carrier domain-containing protein</fullName>
    </recommendedName>
</protein>
<keyword evidence="2" id="KW-0596">Phosphopantetheine</keyword>
<evidence type="ECO:0000256" key="2">
    <source>
        <dbReference type="ARBA" id="ARBA00022450"/>
    </source>
</evidence>
<dbReference type="PANTHER" id="PTHR45527:SF1">
    <property type="entry name" value="FATTY ACID SYNTHASE"/>
    <property type="match status" value="1"/>
</dbReference>
<dbReference type="Pfam" id="PF13193">
    <property type="entry name" value="AMP-binding_C"/>
    <property type="match status" value="1"/>
</dbReference>